<dbReference type="SMART" id="SM00254">
    <property type="entry name" value="ShKT"/>
    <property type="match status" value="3"/>
</dbReference>
<dbReference type="InterPro" id="IPR043504">
    <property type="entry name" value="Peptidase_S1_PA_chymotrypsin"/>
</dbReference>
<dbReference type="PANTHER" id="PTHR22906">
    <property type="entry name" value="PROPERDIN"/>
    <property type="match status" value="1"/>
</dbReference>
<dbReference type="SUPFAM" id="SSF50494">
    <property type="entry name" value="Trypsin-like serine proteases"/>
    <property type="match status" value="1"/>
</dbReference>
<evidence type="ECO:0000256" key="3">
    <source>
        <dbReference type="SAM" id="SignalP"/>
    </source>
</evidence>
<dbReference type="Gene3D" id="2.20.100.10">
    <property type="entry name" value="Thrombospondin type-1 (TSP1) repeat"/>
    <property type="match status" value="16"/>
</dbReference>
<protein>
    <submittedName>
        <fullName evidence="5">Uncharacterized protein LOC100179634</fullName>
    </submittedName>
</protein>
<dbReference type="SMART" id="SM00209">
    <property type="entry name" value="TSP1"/>
    <property type="match status" value="16"/>
</dbReference>
<dbReference type="PANTHER" id="PTHR22906:SF21">
    <property type="entry name" value="SEMA DOMAIN-CONTAINING PROTEIN"/>
    <property type="match status" value="1"/>
</dbReference>
<keyword evidence="2" id="KW-1015">Disulfide bond</keyword>
<evidence type="ECO:0000256" key="1">
    <source>
        <dbReference type="ARBA" id="ARBA00022737"/>
    </source>
</evidence>
<dbReference type="InterPro" id="IPR052065">
    <property type="entry name" value="Compl_asym_regulator"/>
</dbReference>
<dbReference type="SMART" id="SM00020">
    <property type="entry name" value="Tryp_SPc"/>
    <property type="match status" value="1"/>
</dbReference>
<dbReference type="CDD" id="cd00190">
    <property type="entry name" value="Tryp_SPc"/>
    <property type="match status" value="1"/>
</dbReference>
<dbReference type="InterPro" id="IPR001314">
    <property type="entry name" value="Peptidase_S1A"/>
</dbReference>
<dbReference type="GO" id="GO:0006508">
    <property type="term" value="P:proteolysis"/>
    <property type="evidence" value="ECO:0007669"/>
    <property type="project" value="InterPro"/>
</dbReference>
<dbReference type="InterPro" id="IPR000884">
    <property type="entry name" value="TSP1_rpt"/>
</dbReference>
<dbReference type="PROSITE" id="PS00134">
    <property type="entry name" value="TRYPSIN_HIS"/>
    <property type="match status" value="1"/>
</dbReference>
<dbReference type="PRINTS" id="PR00722">
    <property type="entry name" value="CHYMOTRYPSIN"/>
</dbReference>
<dbReference type="PROSITE" id="PS50092">
    <property type="entry name" value="TSP1"/>
    <property type="match status" value="16"/>
</dbReference>
<gene>
    <name evidence="5" type="primary">LOC100179634-002</name>
</gene>
<dbReference type="PROSITE" id="PS50240">
    <property type="entry name" value="TRYPSIN_DOM"/>
    <property type="match status" value="1"/>
</dbReference>
<dbReference type="AlphaFoldDB" id="A0A6F9DHS9"/>
<dbReference type="InterPro" id="IPR018114">
    <property type="entry name" value="TRYPSIN_HIS"/>
</dbReference>
<dbReference type="Gene3D" id="2.40.10.10">
    <property type="entry name" value="Trypsin-like serine proteases"/>
    <property type="match status" value="1"/>
</dbReference>
<dbReference type="FunFam" id="2.40.10.10:FF:000068">
    <property type="entry name" value="transmembrane protease serine 2"/>
    <property type="match status" value="1"/>
</dbReference>
<dbReference type="InterPro" id="IPR036383">
    <property type="entry name" value="TSP1_rpt_sf"/>
</dbReference>
<dbReference type="Pfam" id="PF00089">
    <property type="entry name" value="Trypsin"/>
    <property type="match status" value="1"/>
</dbReference>
<keyword evidence="1" id="KW-0677">Repeat</keyword>
<dbReference type="InterPro" id="IPR001254">
    <property type="entry name" value="Trypsin_dom"/>
</dbReference>
<dbReference type="GO" id="GO:0004252">
    <property type="term" value="F:serine-type endopeptidase activity"/>
    <property type="evidence" value="ECO:0007669"/>
    <property type="project" value="InterPro"/>
</dbReference>
<feature type="signal peptide" evidence="3">
    <location>
        <begin position="1"/>
        <end position="18"/>
    </location>
</feature>
<dbReference type="EMBL" id="LR786654">
    <property type="protein sequence ID" value="CAB3262384.1"/>
    <property type="molecule type" value="mRNA"/>
</dbReference>
<dbReference type="Pfam" id="PF00090">
    <property type="entry name" value="TSP_1"/>
    <property type="match status" value="16"/>
</dbReference>
<reference evidence="5" key="1">
    <citation type="submission" date="2020-04" db="EMBL/GenBank/DDBJ databases">
        <authorList>
            <person name="Neveu A P."/>
        </authorList>
    </citation>
    <scope>NUCLEOTIDE SEQUENCE</scope>
    <source>
        <tissue evidence="5">Whole embryo</tissue>
    </source>
</reference>
<dbReference type="SUPFAM" id="SSF82895">
    <property type="entry name" value="TSP-1 type 1 repeat"/>
    <property type="match status" value="16"/>
</dbReference>
<dbReference type="InterPro" id="IPR003582">
    <property type="entry name" value="ShKT_dom"/>
</dbReference>
<organism evidence="5">
    <name type="scientific">Phallusia mammillata</name>
    <dbReference type="NCBI Taxonomy" id="59560"/>
    <lineage>
        <taxon>Eukaryota</taxon>
        <taxon>Metazoa</taxon>
        <taxon>Chordata</taxon>
        <taxon>Tunicata</taxon>
        <taxon>Ascidiacea</taxon>
        <taxon>Phlebobranchia</taxon>
        <taxon>Ascidiidae</taxon>
        <taxon>Phallusia</taxon>
    </lineage>
</organism>
<evidence type="ECO:0000256" key="2">
    <source>
        <dbReference type="ARBA" id="ARBA00023157"/>
    </source>
</evidence>
<accession>A0A6F9DHS9</accession>
<keyword evidence="3" id="KW-0732">Signal</keyword>
<evidence type="ECO:0000313" key="5">
    <source>
        <dbReference type="EMBL" id="CAB3262384.1"/>
    </source>
</evidence>
<dbReference type="InterPro" id="IPR009003">
    <property type="entry name" value="Peptidase_S1_PA"/>
</dbReference>
<feature type="chain" id="PRO_5026186127" evidence="3">
    <location>
        <begin position="19"/>
        <end position="1269"/>
    </location>
</feature>
<feature type="domain" description="Peptidase S1" evidence="4">
    <location>
        <begin position="1022"/>
        <end position="1257"/>
    </location>
</feature>
<evidence type="ECO:0000259" key="4">
    <source>
        <dbReference type="PROSITE" id="PS50240"/>
    </source>
</evidence>
<name>A0A6F9DHS9_9ASCI</name>
<sequence length="1269" mass="140678">MLICFFTLLAVLFGQSVSQEVCADQLGAVQCGLLSLQDACRIRRTEMLLSCAKTCDLCATGRSLPCFDISAASCSSYVVLGLCEQFKDSLENTCRLSCGWCTVGAWGAWGRWTRCSASCGLGSQTRKRTCPSQDCGIAPSQEARQCNVQSCNTDRYSTWTAWSSCPVTCGAGIRVRTRRCLNPSTFSVLFIPCSEVLRQEQRCIRSQACPVYSGLSWSNWESCTHTCGQGVKTRRRNCNIGVASNCDGVPVENQNCNEFDCPVFSWLPWTTWSACTLPCGRGTRSRSRSCNIGQESNCGSNWSENEYCNDFPCNADLPSWNPWSGWSDCTKTCEAGFSYRTRSCSDNTGRCGTEYTESMPCNQFACTVFTWMDWTNWSACSKSCGQGVKTRRRNCYYTGLTSPCIEFEDENQFCNNFLCPDFVVAWLEWKPWGSCNRPCGTGFRFRERECNTGNNGDCGDLVQEAQICNQHDCPAIQWNSWRNWGSCTHPCGGGTRSRSRICSSGRRLDCGTTNSESEECNMHDCPDVQWNEWGPWTPCTRSCGDGGKKSRSRSCNTGRNADCGSEDPQQTWACNTDVCPFSYRWNNWAQWSPCTKSCGFGTRTRTRTCSTGQNADCGTQWRQKWKCNTEKCRVGQWNAWNGWTTCSKTCGDGSRTRTRSCSTGRNSDCGATSKETLSCNKFACPAWNKWTNWSSCSASCGPGDRRRTRSCNTGNVRDCQGSATNVESCTRILCPVTTWLSWDSWSPCSKVCGTGQTTRVRLCSTGTTSDCGQANFESLPCNTEECPPVYTWSPWTSWSDCTESCAGGTRTRNRLCSSGNILDCGQSSRETLPCNTDSCPPEYSWEEWSNWSSCFATCGESTKTRLRSCSSGNIEDCGDGSVEILPCTEDPCPLGWSEWSEWSNCPVSCGNGTVYRLRRCLGESCEGLNTESGICVTNPCPVCDECKCEDREGAGCDQFKPYCSQIPTYASEYCPNTCDMCAACVCEEPPCPEGETLRRNSTKCCVTNRNVTCGQNLANYGIGEGEAGNQTTWPWMVYLRSGFLVCGGTLIHRRWVMSAAHCFDPIDLSNVTATVGGKYEETGSYSHTYRIQNIITHPTYRQNPLDGTIEHDIALLQLSDDVPITAYIRPICLSFTETDLSGQTCFTAGWRKNLLSTSVESQNLNEVVMQVVTQEQCNLNYPTLSNYVLCAESNNDTNTNTCLMESGGPLMCQLCESCAWYVIGITSYGSRDCRTPGQQAVYTKVTAYRYWIQAITGISTLSNLPDKCK</sequence>
<proteinExistence type="evidence at transcript level"/>